<evidence type="ECO:0000313" key="2">
    <source>
        <dbReference type="Proteomes" id="UP001364617"/>
    </source>
</evidence>
<dbReference type="EMBL" id="JAYKXH010000015">
    <property type="protein sequence ID" value="KAK7143015.1"/>
    <property type="molecule type" value="Genomic_DNA"/>
</dbReference>
<reference evidence="1 2" key="1">
    <citation type="submission" date="2024-02" db="EMBL/GenBank/DDBJ databases">
        <title>Chromosome-level genome assembly of the Eurasian Minnow (Phoxinus phoxinus).</title>
        <authorList>
            <person name="Oriowo T.O."/>
            <person name="Martin S."/>
            <person name="Stange M."/>
            <person name="Chrysostomakis Y."/>
            <person name="Brown T."/>
            <person name="Winkler S."/>
            <person name="Kukowka S."/>
            <person name="Myers E.W."/>
            <person name="Bohne A."/>
        </authorList>
    </citation>
    <scope>NUCLEOTIDE SEQUENCE [LARGE SCALE GENOMIC DNA]</scope>
    <source>
        <strain evidence="1">ZFMK-TIS-60720</strain>
        <tissue evidence="1">Whole Organism</tissue>
    </source>
</reference>
<dbReference type="Proteomes" id="UP001364617">
    <property type="component" value="Unassembled WGS sequence"/>
</dbReference>
<comment type="caution">
    <text evidence="1">The sequence shown here is derived from an EMBL/GenBank/DDBJ whole genome shotgun (WGS) entry which is preliminary data.</text>
</comment>
<accession>A0AAN9CSP1</accession>
<name>A0AAN9CSP1_9TELE</name>
<proteinExistence type="predicted"/>
<sequence length="35" mass="4006">MTCACSAVIKVFEDDNKNSKKIKCIEIIDHHIMIN</sequence>
<gene>
    <name evidence="1" type="ORF">R3I93_014238</name>
</gene>
<evidence type="ECO:0000313" key="1">
    <source>
        <dbReference type="EMBL" id="KAK7143015.1"/>
    </source>
</evidence>
<organism evidence="1 2">
    <name type="scientific">Phoxinus phoxinus</name>
    <name type="common">Eurasian minnow</name>
    <dbReference type="NCBI Taxonomy" id="58324"/>
    <lineage>
        <taxon>Eukaryota</taxon>
        <taxon>Metazoa</taxon>
        <taxon>Chordata</taxon>
        <taxon>Craniata</taxon>
        <taxon>Vertebrata</taxon>
        <taxon>Euteleostomi</taxon>
        <taxon>Actinopterygii</taxon>
        <taxon>Neopterygii</taxon>
        <taxon>Teleostei</taxon>
        <taxon>Ostariophysi</taxon>
        <taxon>Cypriniformes</taxon>
        <taxon>Leuciscidae</taxon>
        <taxon>Phoxininae</taxon>
        <taxon>Phoxinus</taxon>
    </lineage>
</organism>
<protein>
    <submittedName>
        <fullName evidence="1">Uncharacterized protein</fullName>
    </submittedName>
</protein>
<keyword evidence="2" id="KW-1185">Reference proteome</keyword>
<dbReference type="AlphaFoldDB" id="A0AAN9CSP1"/>